<name>A0A9X2VH92_9PSEU</name>
<dbReference type="SUPFAM" id="SSF47413">
    <property type="entry name" value="lambda repressor-like DNA-binding domains"/>
    <property type="match status" value="1"/>
</dbReference>
<feature type="domain" description="DUF5753" evidence="1">
    <location>
        <begin position="98"/>
        <end position="274"/>
    </location>
</feature>
<dbReference type="CDD" id="cd00093">
    <property type="entry name" value="HTH_XRE"/>
    <property type="match status" value="1"/>
</dbReference>
<dbReference type="Proteomes" id="UP001141259">
    <property type="component" value="Unassembled WGS sequence"/>
</dbReference>
<proteinExistence type="predicted"/>
<dbReference type="InterPro" id="IPR010982">
    <property type="entry name" value="Lambda_DNA-bd_dom_sf"/>
</dbReference>
<organism evidence="2 3">
    <name type="scientific">Umezawaea endophytica</name>
    <dbReference type="NCBI Taxonomy" id="1654476"/>
    <lineage>
        <taxon>Bacteria</taxon>
        <taxon>Bacillati</taxon>
        <taxon>Actinomycetota</taxon>
        <taxon>Actinomycetes</taxon>
        <taxon>Pseudonocardiales</taxon>
        <taxon>Pseudonocardiaceae</taxon>
        <taxon>Umezawaea</taxon>
    </lineage>
</organism>
<dbReference type="InterPro" id="IPR043917">
    <property type="entry name" value="DUF5753"/>
</dbReference>
<dbReference type="Pfam" id="PF13560">
    <property type="entry name" value="HTH_31"/>
    <property type="match status" value="1"/>
</dbReference>
<evidence type="ECO:0000313" key="3">
    <source>
        <dbReference type="Proteomes" id="UP001141259"/>
    </source>
</evidence>
<dbReference type="RefSeq" id="WP_259621873.1">
    <property type="nucleotide sequence ID" value="NZ_JANYMP010000002.1"/>
</dbReference>
<dbReference type="InterPro" id="IPR001387">
    <property type="entry name" value="Cro/C1-type_HTH"/>
</dbReference>
<dbReference type="Pfam" id="PF19054">
    <property type="entry name" value="DUF5753"/>
    <property type="match status" value="1"/>
</dbReference>
<protein>
    <submittedName>
        <fullName evidence="2">Helix-turn-helix domain-containing protein</fullName>
    </submittedName>
</protein>
<dbReference type="AlphaFoldDB" id="A0A9X2VH92"/>
<evidence type="ECO:0000259" key="1">
    <source>
        <dbReference type="Pfam" id="PF19054"/>
    </source>
</evidence>
<comment type="caution">
    <text evidence="2">The sequence shown here is derived from an EMBL/GenBank/DDBJ whole genome shotgun (WGS) entry which is preliminary data.</text>
</comment>
<gene>
    <name evidence="2" type="ORF">NZH93_05870</name>
</gene>
<reference evidence="2" key="1">
    <citation type="submission" date="2022-08" db="EMBL/GenBank/DDBJ databases">
        <authorList>
            <person name="Tistechok S."/>
            <person name="Samborskyy M."/>
            <person name="Roman I."/>
        </authorList>
    </citation>
    <scope>NUCLEOTIDE SEQUENCE</scope>
    <source>
        <strain evidence="2">DSM 103496</strain>
    </source>
</reference>
<dbReference type="EMBL" id="JANYMP010000002">
    <property type="protein sequence ID" value="MCS7476374.1"/>
    <property type="molecule type" value="Genomic_DNA"/>
</dbReference>
<dbReference type="GO" id="GO:0003677">
    <property type="term" value="F:DNA binding"/>
    <property type="evidence" value="ECO:0007669"/>
    <property type="project" value="InterPro"/>
</dbReference>
<keyword evidence="3" id="KW-1185">Reference proteome</keyword>
<evidence type="ECO:0000313" key="2">
    <source>
        <dbReference type="EMBL" id="MCS7476374.1"/>
    </source>
</evidence>
<sequence>MTSTDSTASSRELGEELRRLRDLTGLDGALLADRLGWHATTLAQVELGRARIGELDLLRLLVHCGLERTAIDGFVARHQSAVEPYLSRPGCDRLPENLRALTLAEAGAVAITSFDLATIPGLLQTEDYARALLDQLGLTAPDEITPAVRARIGRQAMLRPYSGPICTFYIHENALRMRVGGDRVMEDQLLRLIFQATSARCVIRIVPASVGGAGALSAGCKLIEYPDTVPLVYTETEMTRSFSTEPQAIARSQLIFERLAVFSVPRQESRTLMMEYMAEYDRPREGDDDPELA</sequence>
<dbReference type="Gene3D" id="1.10.260.40">
    <property type="entry name" value="lambda repressor-like DNA-binding domains"/>
    <property type="match status" value="1"/>
</dbReference>
<accession>A0A9X2VH92</accession>